<evidence type="ECO:0000256" key="3">
    <source>
        <dbReference type="ARBA" id="ARBA00022448"/>
    </source>
</evidence>
<keyword evidence="9" id="KW-0066">ATP synthesis</keyword>
<keyword evidence="6" id="KW-0406">Ion transport</keyword>
<dbReference type="Proteomes" id="UP001642540">
    <property type="component" value="Unassembled WGS sequence"/>
</dbReference>
<evidence type="ECO:0000256" key="9">
    <source>
        <dbReference type="ARBA" id="ARBA00023310"/>
    </source>
</evidence>
<evidence type="ECO:0000256" key="4">
    <source>
        <dbReference type="ARBA" id="ARBA00022547"/>
    </source>
</evidence>
<evidence type="ECO:0000313" key="12">
    <source>
        <dbReference type="Proteomes" id="UP001642540"/>
    </source>
</evidence>
<keyword evidence="5" id="KW-0375">Hydrogen ion transport</keyword>
<proteinExistence type="inferred from homology"/>
<evidence type="ECO:0000256" key="2">
    <source>
        <dbReference type="ARBA" id="ARBA00005895"/>
    </source>
</evidence>
<feature type="transmembrane region" description="Helical" evidence="10">
    <location>
        <begin position="74"/>
        <end position="93"/>
    </location>
</feature>
<organism evidence="11 12">
    <name type="scientific">Orchesella dallaii</name>
    <dbReference type="NCBI Taxonomy" id="48710"/>
    <lineage>
        <taxon>Eukaryota</taxon>
        <taxon>Metazoa</taxon>
        <taxon>Ecdysozoa</taxon>
        <taxon>Arthropoda</taxon>
        <taxon>Hexapoda</taxon>
        <taxon>Collembola</taxon>
        <taxon>Entomobryomorpha</taxon>
        <taxon>Entomobryoidea</taxon>
        <taxon>Orchesellidae</taxon>
        <taxon>Orchesellinae</taxon>
        <taxon>Orchesella</taxon>
    </lineage>
</organism>
<dbReference type="InterPro" id="IPR019344">
    <property type="entry name" value="F1F0-ATPsyn_F_prd"/>
</dbReference>
<evidence type="ECO:0008006" key="13">
    <source>
        <dbReference type="Google" id="ProtNLM"/>
    </source>
</evidence>
<evidence type="ECO:0000256" key="8">
    <source>
        <dbReference type="ARBA" id="ARBA00023136"/>
    </source>
</evidence>
<keyword evidence="4" id="KW-0138">CF(0)</keyword>
<accession>A0ABP1RDA7</accession>
<evidence type="ECO:0000256" key="6">
    <source>
        <dbReference type="ARBA" id="ARBA00023065"/>
    </source>
</evidence>
<keyword evidence="12" id="KW-1185">Reference proteome</keyword>
<evidence type="ECO:0000256" key="7">
    <source>
        <dbReference type="ARBA" id="ARBA00023128"/>
    </source>
</evidence>
<dbReference type="Pfam" id="PF10206">
    <property type="entry name" value="WRW"/>
    <property type="match status" value="1"/>
</dbReference>
<evidence type="ECO:0000256" key="5">
    <source>
        <dbReference type="ARBA" id="ARBA00022781"/>
    </source>
</evidence>
<keyword evidence="7" id="KW-0496">Mitochondrion</keyword>
<comment type="similarity">
    <text evidence="2">Belongs to the ATPase F chain family.</text>
</comment>
<name>A0ABP1RDA7_9HEXA</name>
<dbReference type="EMBL" id="CAXLJM020000068">
    <property type="protein sequence ID" value="CAL8122775.1"/>
    <property type="molecule type" value="Genomic_DNA"/>
</dbReference>
<dbReference type="PANTHER" id="PTHR13080">
    <property type="entry name" value="ATP SYNTHASE F CHAIN, MITOCHONDRIAL-RELATED"/>
    <property type="match status" value="1"/>
</dbReference>
<keyword evidence="8 10" id="KW-0472">Membrane</keyword>
<evidence type="ECO:0000313" key="11">
    <source>
        <dbReference type="EMBL" id="CAL8122775.1"/>
    </source>
</evidence>
<keyword evidence="10" id="KW-0812">Transmembrane</keyword>
<protein>
    <recommendedName>
        <fullName evidence="13">ATP synthase subunit f, mitochondrial</fullName>
    </recommendedName>
</protein>
<keyword evidence="3" id="KW-0813">Transport</keyword>
<sequence length="108" mass="12735">MGWGEYPPEYNARVHGPYDPARYYGKPDTAFGQVKLGELGAWLGRRNKRPVAIAQAMSRAWWQWNHKFAFPRKAGIAAPMQIVCGSMLFFYIMNYGKLRHHRLYKYHW</sequence>
<keyword evidence="10" id="KW-1133">Transmembrane helix</keyword>
<dbReference type="PANTHER" id="PTHR13080:SF20">
    <property type="entry name" value="ATP SYNTHASE SUBUNIT F, MITOCHONDRIAL-RELATED"/>
    <property type="match status" value="1"/>
</dbReference>
<evidence type="ECO:0000256" key="10">
    <source>
        <dbReference type="SAM" id="Phobius"/>
    </source>
</evidence>
<reference evidence="11 12" key="1">
    <citation type="submission" date="2024-08" db="EMBL/GenBank/DDBJ databases">
        <authorList>
            <person name="Cucini C."/>
            <person name="Frati F."/>
        </authorList>
    </citation>
    <scope>NUCLEOTIDE SEQUENCE [LARGE SCALE GENOMIC DNA]</scope>
</reference>
<comment type="subcellular location">
    <subcellularLocation>
        <location evidence="1">Mitochondrion membrane</location>
    </subcellularLocation>
</comment>
<evidence type="ECO:0000256" key="1">
    <source>
        <dbReference type="ARBA" id="ARBA00004325"/>
    </source>
</evidence>
<comment type="caution">
    <text evidence="11">The sequence shown here is derived from an EMBL/GenBank/DDBJ whole genome shotgun (WGS) entry which is preliminary data.</text>
</comment>
<gene>
    <name evidence="11" type="ORF">ODALV1_LOCUS19947</name>
</gene>